<dbReference type="Gene3D" id="3.10.100.10">
    <property type="entry name" value="Mannose-Binding Protein A, subunit A"/>
    <property type="match status" value="1"/>
</dbReference>
<dbReference type="SUPFAM" id="SSF56436">
    <property type="entry name" value="C-type lectin-like"/>
    <property type="match status" value="1"/>
</dbReference>
<protein>
    <submittedName>
        <fullName evidence="2">T9SS type B sorting domain-containing protein</fullName>
    </submittedName>
</protein>
<dbReference type="InterPro" id="IPR044023">
    <property type="entry name" value="Ig_7"/>
</dbReference>
<dbReference type="EMBL" id="JBBPCB010000005">
    <property type="protein sequence ID" value="MEK8180610.1"/>
    <property type="molecule type" value="Genomic_DNA"/>
</dbReference>
<keyword evidence="3" id="KW-1185">Reference proteome</keyword>
<dbReference type="Pfam" id="PF13585">
    <property type="entry name" value="CHU_C"/>
    <property type="match status" value="1"/>
</dbReference>
<dbReference type="InterPro" id="IPR026341">
    <property type="entry name" value="T9SS_type_B"/>
</dbReference>
<dbReference type="RefSeq" id="WP_187659649.1">
    <property type="nucleotide sequence ID" value="NZ_JACTAB010000002.1"/>
</dbReference>
<evidence type="ECO:0000313" key="2">
    <source>
        <dbReference type="EMBL" id="MEK8180610.1"/>
    </source>
</evidence>
<dbReference type="InterPro" id="IPR034007">
    <property type="entry name" value="CTLD_bac"/>
</dbReference>
<name>A0ABU9E1S1_9FLAO</name>
<dbReference type="CDD" id="cd03603">
    <property type="entry name" value="CLECT_VCBS"/>
    <property type="match status" value="1"/>
</dbReference>
<evidence type="ECO:0000259" key="1">
    <source>
        <dbReference type="PROSITE" id="PS50041"/>
    </source>
</evidence>
<dbReference type="InterPro" id="IPR016187">
    <property type="entry name" value="CTDL_fold"/>
</dbReference>
<feature type="domain" description="C-type lectin" evidence="1">
    <location>
        <begin position="155"/>
        <end position="278"/>
    </location>
</feature>
<accession>A0ABU9E1S1</accession>
<evidence type="ECO:0000313" key="3">
    <source>
        <dbReference type="Proteomes" id="UP001491349"/>
    </source>
</evidence>
<dbReference type="InterPro" id="IPR016186">
    <property type="entry name" value="C-type_lectin-like/link_sf"/>
</dbReference>
<dbReference type="NCBIfam" id="TIGR04131">
    <property type="entry name" value="Bac_Flav_CTERM"/>
    <property type="match status" value="1"/>
</dbReference>
<gene>
    <name evidence="2" type="ORF">WMW71_09695</name>
</gene>
<reference evidence="2 3" key="1">
    <citation type="submission" date="2024-04" db="EMBL/GenBank/DDBJ databases">
        <title>draft genome sequnece of Flavobacterium buctense JCM 30750.</title>
        <authorList>
            <person name="Kim D.-U."/>
        </authorList>
    </citation>
    <scope>NUCLEOTIDE SEQUENCE [LARGE SCALE GENOMIC DNA]</scope>
    <source>
        <strain evidence="2 3">JCM 30750</strain>
    </source>
</reference>
<proteinExistence type="predicted"/>
<organism evidence="2 3">
    <name type="scientific">Flavobacterium buctense</name>
    <dbReference type="NCBI Taxonomy" id="1648146"/>
    <lineage>
        <taxon>Bacteria</taxon>
        <taxon>Pseudomonadati</taxon>
        <taxon>Bacteroidota</taxon>
        <taxon>Flavobacteriia</taxon>
        <taxon>Flavobacteriales</taxon>
        <taxon>Flavobacteriaceae</taxon>
        <taxon>Flavobacterium</taxon>
    </lineage>
</organism>
<dbReference type="Proteomes" id="UP001491349">
    <property type="component" value="Unassembled WGS sequence"/>
</dbReference>
<sequence>MKKNLIAFLLVMFCTTPFVFGSVKKVLSSRQTTNIAPILAATGNQVYCPGTSMKIVTDMTITDPDDIGIDAIYIQISSGYEFGEDALLLTGSHPNINPIWNAITGTLTLQGITAQPTYVELVAAIKDIEFSSSAATPSGTRNFSITVGQANYLPSNGHYYLYIPNVGITWSAAKDAAQASTYYGLQGYLATITSAEEAQIAGEQTTGAGWIGGSDQETEGIWKWMTGPENGTIFWNGNFTGFTNNYAFWNTGEPNNAGDEDYAHVTAVGVGIQGSWNDLSNTGAAGGDYQPKGYIVEYGGMPGDPILQISSSTTITIAAITSFTTAVRCGTGTVSLQAVSNTGNVNWYDVPTGGVPIASGNNFTTPSITSTTIYYAAANSVSCPDTSRVPVTASVTPKPILTYNSPYYMCDQEYTIIEVATSSGIMFWYESLTSTNPIFLGTNFVVPNINQNTTFYAEANFSNCLSDRVPIQVNVFTGPVLSDETIELCESDVITLSAENPGMNYLWSTGETTQTITTTGLSNYTVTVTTQAPESCTKTKTFTLNYNPEPVISSIDTADLQVTINTTQNGDFEYSLDGINYQSSNVFMVNEGGMYIAYVRERNQCGFDRKPFVVLSIPDFFTPNGDTINDTWSIKGATFYANAEVRIFDRFGKLISVLNNTNWAWDGTYNGYLLPSTDYWFVAKIDEDLPEIKGHFSMLR</sequence>
<dbReference type="Pfam" id="PF19081">
    <property type="entry name" value="Ig_7"/>
    <property type="match status" value="2"/>
</dbReference>
<dbReference type="InterPro" id="IPR001304">
    <property type="entry name" value="C-type_lectin-like"/>
</dbReference>
<comment type="caution">
    <text evidence="2">The sequence shown here is derived from an EMBL/GenBank/DDBJ whole genome shotgun (WGS) entry which is preliminary data.</text>
</comment>
<dbReference type="PROSITE" id="PS50041">
    <property type="entry name" value="C_TYPE_LECTIN_2"/>
    <property type="match status" value="1"/>
</dbReference>
<dbReference type="SMART" id="SM00034">
    <property type="entry name" value="CLECT"/>
    <property type="match status" value="1"/>
</dbReference>